<keyword evidence="4" id="KW-0255">Endonuclease</keyword>
<dbReference type="Proteomes" id="UP000765509">
    <property type="component" value="Unassembled WGS sequence"/>
</dbReference>
<keyword evidence="1" id="KW-0548">Nucleotidyltransferase</keyword>
<dbReference type="GO" id="GO:0006310">
    <property type="term" value="P:DNA recombination"/>
    <property type="evidence" value="ECO:0007669"/>
    <property type="project" value="UniProtKB-KW"/>
</dbReference>
<evidence type="ECO:0000256" key="3">
    <source>
        <dbReference type="ARBA" id="ARBA00022723"/>
    </source>
</evidence>
<evidence type="ECO:0000256" key="10">
    <source>
        <dbReference type="ARBA" id="ARBA00023172"/>
    </source>
</evidence>
<keyword evidence="7" id="KW-0229">DNA integration</keyword>
<feature type="domain" description="Retroviral polymerase SH3-like" evidence="11">
    <location>
        <begin position="63"/>
        <end position="112"/>
    </location>
</feature>
<keyword evidence="8" id="KW-0695">RNA-directed DNA polymerase</keyword>
<evidence type="ECO:0000256" key="6">
    <source>
        <dbReference type="ARBA" id="ARBA00022842"/>
    </source>
</evidence>
<proteinExistence type="predicted"/>
<evidence type="ECO:0000259" key="11">
    <source>
        <dbReference type="Pfam" id="PF25597"/>
    </source>
</evidence>
<dbReference type="PANTHER" id="PTHR42648:SF11">
    <property type="entry name" value="TRANSPOSON TY4-P GAG-POL POLYPROTEIN"/>
    <property type="match status" value="1"/>
</dbReference>
<keyword evidence="10" id="KW-0233">DNA recombination</keyword>
<sequence>MGRTILHELGLPREFWGFAFMWAAHLQNLLPSSHTGNRTLTELFLNKKPCYDQVQLFGEMADIHIPREKRQKLDNQAIKGQAVIFLNNSKGCLFYIPQTKELLTLAWATFPKSADMCNAIRRWSLPWTPAKKETVGKMDISLMVNGLTLGDFTTEATVESQDKIATELLATTMNVVTPNIFKQAITSPKKPQWQDAIRTEL</sequence>
<gene>
    <name evidence="12" type="ORF">O181_002408</name>
</gene>
<dbReference type="InterPro" id="IPR057670">
    <property type="entry name" value="SH3_retrovirus"/>
</dbReference>
<keyword evidence="9" id="KW-0239">DNA-directed DNA polymerase</keyword>
<dbReference type="GO" id="GO:0003887">
    <property type="term" value="F:DNA-directed DNA polymerase activity"/>
    <property type="evidence" value="ECO:0007669"/>
    <property type="project" value="UniProtKB-KW"/>
</dbReference>
<name>A0A9Q3BCF3_9BASI</name>
<evidence type="ECO:0000256" key="5">
    <source>
        <dbReference type="ARBA" id="ARBA00022801"/>
    </source>
</evidence>
<keyword evidence="2" id="KW-0540">Nuclease</keyword>
<evidence type="ECO:0000313" key="12">
    <source>
        <dbReference type="EMBL" id="MBW0462693.1"/>
    </source>
</evidence>
<dbReference type="GO" id="GO:0016787">
    <property type="term" value="F:hydrolase activity"/>
    <property type="evidence" value="ECO:0007669"/>
    <property type="project" value="UniProtKB-KW"/>
</dbReference>
<dbReference type="EMBL" id="AVOT02000399">
    <property type="protein sequence ID" value="MBW0462693.1"/>
    <property type="molecule type" value="Genomic_DNA"/>
</dbReference>
<evidence type="ECO:0000256" key="1">
    <source>
        <dbReference type="ARBA" id="ARBA00022695"/>
    </source>
</evidence>
<evidence type="ECO:0000256" key="7">
    <source>
        <dbReference type="ARBA" id="ARBA00022908"/>
    </source>
</evidence>
<evidence type="ECO:0000256" key="9">
    <source>
        <dbReference type="ARBA" id="ARBA00022932"/>
    </source>
</evidence>
<keyword evidence="13" id="KW-1185">Reference proteome</keyword>
<dbReference type="GO" id="GO:0004519">
    <property type="term" value="F:endonuclease activity"/>
    <property type="evidence" value="ECO:0007669"/>
    <property type="project" value="UniProtKB-KW"/>
</dbReference>
<dbReference type="GO" id="GO:0015074">
    <property type="term" value="P:DNA integration"/>
    <property type="evidence" value="ECO:0007669"/>
    <property type="project" value="UniProtKB-KW"/>
</dbReference>
<dbReference type="GO" id="GO:0003964">
    <property type="term" value="F:RNA-directed DNA polymerase activity"/>
    <property type="evidence" value="ECO:0007669"/>
    <property type="project" value="UniProtKB-KW"/>
</dbReference>
<evidence type="ECO:0000256" key="2">
    <source>
        <dbReference type="ARBA" id="ARBA00022722"/>
    </source>
</evidence>
<reference evidence="12" key="1">
    <citation type="submission" date="2021-03" db="EMBL/GenBank/DDBJ databases">
        <title>Draft genome sequence of rust myrtle Austropuccinia psidii MF-1, a brazilian biotype.</title>
        <authorList>
            <person name="Quecine M.C."/>
            <person name="Pachon D.M.R."/>
            <person name="Bonatelli M.L."/>
            <person name="Correr F.H."/>
            <person name="Franceschini L.M."/>
            <person name="Leite T.F."/>
            <person name="Margarido G.R.A."/>
            <person name="Almeida C.A."/>
            <person name="Ferrarezi J.A."/>
            <person name="Labate C.A."/>
        </authorList>
    </citation>
    <scope>NUCLEOTIDE SEQUENCE</scope>
    <source>
        <strain evidence="12">MF-1</strain>
    </source>
</reference>
<keyword evidence="3" id="KW-0479">Metal-binding</keyword>
<comment type="caution">
    <text evidence="12">The sequence shown here is derived from an EMBL/GenBank/DDBJ whole genome shotgun (WGS) entry which is preliminary data.</text>
</comment>
<organism evidence="12 13">
    <name type="scientific">Austropuccinia psidii MF-1</name>
    <dbReference type="NCBI Taxonomy" id="1389203"/>
    <lineage>
        <taxon>Eukaryota</taxon>
        <taxon>Fungi</taxon>
        <taxon>Dikarya</taxon>
        <taxon>Basidiomycota</taxon>
        <taxon>Pucciniomycotina</taxon>
        <taxon>Pucciniomycetes</taxon>
        <taxon>Pucciniales</taxon>
        <taxon>Sphaerophragmiaceae</taxon>
        <taxon>Austropuccinia</taxon>
    </lineage>
</organism>
<evidence type="ECO:0000256" key="8">
    <source>
        <dbReference type="ARBA" id="ARBA00022918"/>
    </source>
</evidence>
<keyword evidence="9" id="KW-0808">Transferase</keyword>
<dbReference type="OrthoDB" id="3055135at2759"/>
<keyword evidence="5" id="KW-0378">Hydrolase</keyword>
<dbReference type="AlphaFoldDB" id="A0A9Q3BCF3"/>
<accession>A0A9Q3BCF3</accession>
<evidence type="ECO:0000313" key="13">
    <source>
        <dbReference type="Proteomes" id="UP000765509"/>
    </source>
</evidence>
<dbReference type="GO" id="GO:0046872">
    <property type="term" value="F:metal ion binding"/>
    <property type="evidence" value="ECO:0007669"/>
    <property type="project" value="UniProtKB-KW"/>
</dbReference>
<dbReference type="InterPro" id="IPR039537">
    <property type="entry name" value="Retrotran_Ty1/copia-like"/>
</dbReference>
<dbReference type="PANTHER" id="PTHR42648">
    <property type="entry name" value="TRANSPOSASE, PUTATIVE-RELATED"/>
    <property type="match status" value="1"/>
</dbReference>
<evidence type="ECO:0000256" key="4">
    <source>
        <dbReference type="ARBA" id="ARBA00022759"/>
    </source>
</evidence>
<protein>
    <recommendedName>
        <fullName evidence="11">Retroviral polymerase SH3-like domain-containing protein</fullName>
    </recommendedName>
</protein>
<dbReference type="Pfam" id="PF25597">
    <property type="entry name" value="SH3_retrovirus"/>
    <property type="match status" value="1"/>
</dbReference>
<keyword evidence="6" id="KW-0460">Magnesium</keyword>